<dbReference type="PANTHER" id="PTHR14190">
    <property type="entry name" value="SUPPRESSOR OF ACTIN MUTATIONS 2/VACUOLAR PROTEIN SORTING 52"/>
    <property type="match status" value="1"/>
</dbReference>
<organism evidence="3 4">
    <name type="scientific">Ustilago trichophora</name>
    <dbReference type="NCBI Taxonomy" id="86804"/>
    <lineage>
        <taxon>Eukaryota</taxon>
        <taxon>Fungi</taxon>
        <taxon>Dikarya</taxon>
        <taxon>Basidiomycota</taxon>
        <taxon>Ustilaginomycotina</taxon>
        <taxon>Ustilaginomycetes</taxon>
        <taxon>Ustilaginales</taxon>
        <taxon>Ustilaginaceae</taxon>
        <taxon>Ustilago</taxon>
    </lineage>
</organism>
<protein>
    <submittedName>
        <fullName evidence="3">Related to VPS52 - component of the Golgi-associated retrograde protein complex</fullName>
    </submittedName>
</protein>
<dbReference type="GO" id="GO:0019905">
    <property type="term" value="F:syntaxin binding"/>
    <property type="evidence" value="ECO:0007669"/>
    <property type="project" value="TreeGrafter"/>
</dbReference>
<dbReference type="EMBL" id="OOIN01000005">
    <property type="protein sequence ID" value="SPO23019.1"/>
    <property type="molecule type" value="Genomic_DNA"/>
</dbReference>
<dbReference type="Pfam" id="PF04129">
    <property type="entry name" value="Vps52_CC"/>
    <property type="match status" value="1"/>
</dbReference>
<feature type="compositionally biased region" description="Low complexity" evidence="1">
    <location>
        <begin position="461"/>
        <end position="474"/>
    </location>
</feature>
<dbReference type="Proteomes" id="UP000324022">
    <property type="component" value="Unassembled WGS sequence"/>
</dbReference>
<evidence type="ECO:0000256" key="1">
    <source>
        <dbReference type="SAM" id="MobiDB-lite"/>
    </source>
</evidence>
<dbReference type="GO" id="GO:0032456">
    <property type="term" value="P:endocytic recycling"/>
    <property type="evidence" value="ECO:0007669"/>
    <property type="project" value="TreeGrafter"/>
</dbReference>
<dbReference type="PANTHER" id="PTHR14190:SF7">
    <property type="entry name" value="VACUOLAR PROTEIN SORTING-ASSOCIATED PROTEIN 52 HOMOLOG"/>
    <property type="match status" value="1"/>
</dbReference>
<feature type="region of interest" description="Disordered" evidence="1">
    <location>
        <begin position="444"/>
        <end position="490"/>
    </location>
</feature>
<keyword evidence="4" id="KW-1185">Reference proteome</keyword>
<feature type="region of interest" description="Disordered" evidence="1">
    <location>
        <begin position="342"/>
        <end position="363"/>
    </location>
</feature>
<name>A0A5C3E0U1_9BASI</name>
<dbReference type="GO" id="GO:0042147">
    <property type="term" value="P:retrograde transport, endosome to Golgi"/>
    <property type="evidence" value="ECO:0007669"/>
    <property type="project" value="TreeGrafter"/>
</dbReference>
<dbReference type="InterPro" id="IPR048319">
    <property type="entry name" value="Vps52_CC"/>
</dbReference>
<proteinExistence type="predicted"/>
<sequence>MTVVDDTDAERLSSIATSASQLTSSSSSTIQQLYTSALARRSTLEQQQDAQYLSLAPTFLSLHQQASTSTQLLDSLETFLSTFQSDLSNLSTHISALQTTSHQIDSRLDATRDVEIQLASFLSEIALSPRVVDLFFETEPESRPELWLKAVKQLERVLEATSPSASLPIPTLAAGASSEELGDIQAVQEVRSVAEACKNVVASKLRTYLTSPHASIKASVTTNLQVLQTSVLLRHHKPLYAFLARQMPRVAIDVQRSYVAATRLYFETAFRRYGRSLGVVRKRWAESSGSALITDPIPSGSGSGSSYAAGAITGLQNGMVSLSKLMSTSSTSTGTGGAFFRAGGSSTPRSNPDNNNNNALSTGDADFMSIPDPWLFPTSRLQYSKLDSPSSSTVLGYLADEASFKACPENLFRSLSLVLIDNACSEFCFLVRFFEGVSSSLENDEEASSATSKKDQKKEAGQGVASEESASAAGDETVEEDNTSSSNNNPVASVVQLSLFEQSKIKGRGASEEIFKQIFEPALSTWTNFTRSLLHPNASSASTLAASATSVVSGSGVAAGSGGGSIGGPAGYFSLLSMVQLNDALLSLISSRGCTNGVVESALMGFKIAAYPLLKRFLDDQIGAISTFTNGGITSNASSSSGSSSMWGMINSLTGTSSTSSTSLSSLDSDLVEVICIRYTSLFTKTLYILGDIPDPGLITALIRLRTELAKLFTTTISKTTTTTTTMWNKDSKTKTIRSLITTLEATTSIAGTGLSSHTQVQNEFSFWNEQLKLIS</sequence>
<dbReference type="GO" id="GO:0005829">
    <property type="term" value="C:cytosol"/>
    <property type="evidence" value="ECO:0007669"/>
    <property type="project" value="GOC"/>
</dbReference>
<reference evidence="3 4" key="1">
    <citation type="submission" date="2018-03" db="EMBL/GenBank/DDBJ databases">
        <authorList>
            <person name="Guldener U."/>
        </authorList>
    </citation>
    <scope>NUCLEOTIDE SEQUENCE [LARGE SCALE GENOMIC DNA]</scope>
    <source>
        <strain evidence="3 4">NBRC100155</strain>
    </source>
</reference>
<dbReference type="OrthoDB" id="19482at2759"/>
<dbReference type="GO" id="GO:0006896">
    <property type="term" value="P:Golgi to vacuole transport"/>
    <property type="evidence" value="ECO:0007669"/>
    <property type="project" value="TreeGrafter"/>
</dbReference>
<accession>A0A5C3E0U1</accession>
<dbReference type="GO" id="GO:0000938">
    <property type="term" value="C:GARP complex"/>
    <property type="evidence" value="ECO:0007669"/>
    <property type="project" value="TreeGrafter"/>
</dbReference>
<evidence type="ECO:0000259" key="2">
    <source>
        <dbReference type="Pfam" id="PF04129"/>
    </source>
</evidence>
<evidence type="ECO:0000313" key="3">
    <source>
        <dbReference type="EMBL" id="SPO23019.1"/>
    </source>
</evidence>
<feature type="domain" description="Vps52 coiled-coil" evidence="2">
    <location>
        <begin position="61"/>
        <end position="243"/>
    </location>
</feature>
<dbReference type="AlphaFoldDB" id="A0A5C3E0U1"/>
<evidence type="ECO:0000313" key="4">
    <source>
        <dbReference type="Proteomes" id="UP000324022"/>
    </source>
</evidence>
<dbReference type="InterPro" id="IPR007258">
    <property type="entry name" value="Vps52"/>
</dbReference>
<gene>
    <name evidence="3" type="ORF">UTRI_01697</name>
</gene>